<feature type="transmembrane region" description="Helical" evidence="1">
    <location>
        <begin position="145"/>
        <end position="167"/>
    </location>
</feature>
<feature type="transmembrane region" description="Helical" evidence="1">
    <location>
        <begin position="205"/>
        <end position="224"/>
    </location>
</feature>
<proteinExistence type="predicted"/>
<feature type="transmembrane region" description="Helical" evidence="1">
    <location>
        <begin position="55"/>
        <end position="77"/>
    </location>
</feature>
<protein>
    <recommendedName>
        <fullName evidence="4">ABC transporter permease</fullName>
    </recommendedName>
</protein>
<evidence type="ECO:0000256" key="1">
    <source>
        <dbReference type="SAM" id="Phobius"/>
    </source>
</evidence>
<keyword evidence="1" id="KW-0812">Transmembrane</keyword>
<comment type="caution">
    <text evidence="2">The sequence shown here is derived from an EMBL/GenBank/DDBJ whole genome shotgun (WGS) entry which is preliminary data.</text>
</comment>
<feature type="transmembrane region" description="Helical" evidence="1">
    <location>
        <begin position="16"/>
        <end position="35"/>
    </location>
</feature>
<keyword evidence="1" id="KW-0472">Membrane</keyword>
<organism evidence="2 3">
    <name type="scientific">Microbacterium marinilacus</name>
    <dbReference type="NCBI Taxonomy" id="415209"/>
    <lineage>
        <taxon>Bacteria</taxon>
        <taxon>Bacillati</taxon>
        <taxon>Actinomycetota</taxon>
        <taxon>Actinomycetes</taxon>
        <taxon>Micrococcales</taxon>
        <taxon>Microbacteriaceae</taxon>
        <taxon>Microbacterium</taxon>
    </lineage>
</organism>
<reference evidence="3" key="1">
    <citation type="journal article" date="2019" name="Int. J. Syst. Evol. Microbiol.">
        <title>The Global Catalogue of Microorganisms (GCM) 10K type strain sequencing project: providing services to taxonomists for standard genome sequencing and annotation.</title>
        <authorList>
            <consortium name="The Broad Institute Genomics Platform"/>
            <consortium name="The Broad Institute Genome Sequencing Center for Infectious Disease"/>
            <person name="Wu L."/>
            <person name="Ma J."/>
        </authorList>
    </citation>
    <scope>NUCLEOTIDE SEQUENCE [LARGE SCALE GENOMIC DNA]</scope>
    <source>
        <strain evidence="3">JCM 16546</strain>
    </source>
</reference>
<evidence type="ECO:0000313" key="3">
    <source>
        <dbReference type="Proteomes" id="UP001410795"/>
    </source>
</evidence>
<evidence type="ECO:0008006" key="4">
    <source>
        <dbReference type="Google" id="ProtNLM"/>
    </source>
</evidence>
<keyword evidence="1" id="KW-1133">Transmembrane helix</keyword>
<feature type="transmembrane region" description="Helical" evidence="1">
    <location>
        <begin position="108"/>
        <end position="130"/>
    </location>
</feature>
<feature type="transmembrane region" description="Helical" evidence="1">
    <location>
        <begin position="179"/>
        <end position="199"/>
    </location>
</feature>
<name>A0ABP7BND2_9MICO</name>
<evidence type="ECO:0000313" key="2">
    <source>
        <dbReference type="EMBL" id="GAA3664440.1"/>
    </source>
</evidence>
<gene>
    <name evidence="2" type="ORF">GCM10022202_28090</name>
</gene>
<accession>A0ABP7BND2</accession>
<sequence>MTGFLRLELNRYRHTALYVALTAAGTLLAALYFFAVVGRFDDSPDSAMLRSYDAVVPLALTVALCVLVVYGAVIYASRIVANYIGNRRIALYIYPGGRGPLFQAKNTAYALVIGTASLIGYGAAVSVFLLTESFTPIVDGVHDGALWLTALLSTSCVVLLTVSITAIAGTIGIWRRSTIATIVAAIILIALLGNVLAVSLNGTPWLTWLVTGASLAIAVLMLGIQTRSIRVDEVL</sequence>
<dbReference type="RefSeq" id="WP_221857782.1">
    <property type="nucleotide sequence ID" value="NZ_BAAAYV010000016.1"/>
</dbReference>
<keyword evidence="3" id="KW-1185">Reference proteome</keyword>
<dbReference type="EMBL" id="BAAAYV010000016">
    <property type="protein sequence ID" value="GAA3664440.1"/>
    <property type="molecule type" value="Genomic_DNA"/>
</dbReference>
<dbReference type="Proteomes" id="UP001410795">
    <property type="component" value="Unassembled WGS sequence"/>
</dbReference>